<accession>A0A552I8R9</accession>
<evidence type="ECO:0000313" key="1">
    <source>
        <dbReference type="EMBL" id="TRU79856.1"/>
    </source>
</evidence>
<name>A0A552I8R9_MICVR</name>
<dbReference type="Proteomes" id="UP000320674">
    <property type="component" value="Unassembled WGS sequence"/>
</dbReference>
<dbReference type="AlphaFoldDB" id="A0A552I8R9"/>
<reference evidence="1 2" key="1">
    <citation type="submission" date="2019-01" db="EMBL/GenBank/DDBJ databases">
        <title>Coherence of Microcystis species and biogeography revealed through population genomics.</title>
        <authorList>
            <person name="Perez-Carrascal O.M."/>
            <person name="Terrat Y."/>
            <person name="Giani A."/>
            <person name="Fortin N."/>
            <person name="Tromas N."/>
            <person name="Shapiro B.J."/>
        </authorList>
    </citation>
    <scope>NUCLEOTIDE SEQUENCE [LARGE SCALE GENOMIC DNA]</scope>
    <source>
        <strain evidence="1">Mv_BB_P_19951000_S68D</strain>
    </source>
</reference>
<organism evidence="1 2">
    <name type="scientific">Microcystis viridis Mv_BB_P_19951000_S68D</name>
    <dbReference type="NCBI Taxonomy" id="2486270"/>
    <lineage>
        <taxon>Bacteria</taxon>
        <taxon>Bacillati</taxon>
        <taxon>Cyanobacteriota</taxon>
        <taxon>Cyanophyceae</taxon>
        <taxon>Oscillatoriophycideae</taxon>
        <taxon>Chroococcales</taxon>
        <taxon>Microcystaceae</taxon>
        <taxon>Microcystis</taxon>
    </lineage>
</organism>
<sequence>MNQQRTQAYLNLINQLLSCNDDNEPRILQKNQELLDEGLGEVMVAVAQCLGDVILIIVLPKFLLRTG</sequence>
<evidence type="ECO:0000313" key="2">
    <source>
        <dbReference type="Proteomes" id="UP000320674"/>
    </source>
</evidence>
<gene>
    <name evidence="1" type="ORF">EWV77_01410</name>
</gene>
<protein>
    <submittedName>
        <fullName evidence="1">Uncharacterized protein</fullName>
    </submittedName>
</protein>
<dbReference type="EMBL" id="SFAZ01000024">
    <property type="protein sequence ID" value="TRU79856.1"/>
    <property type="molecule type" value="Genomic_DNA"/>
</dbReference>
<comment type="caution">
    <text evidence="1">The sequence shown here is derived from an EMBL/GenBank/DDBJ whole genome shotgun (WGS) entry which is preliminary data.</text>
</comment>
<proteinExistence type="predicted"/>